<feature type="transmembrane region" description="Helical" evidence="1">
    <location>
        <begin position="6"/>
        <end position="24"/>
    </location>
</feature>
<accession>A0A1H8R1D2</accession>
<keyword evidence="1" id="KW-1133">Transmembrane helix</keyword>
<keyword evidence="1" id="KW-0472">Membrane</keyword>
<evidence type="ECO:0000313" key="2">
    <source>
        <dbReference type="EMBL" id="SEO59944.1"/>
    </source>
</evidence>
<protein>
    <submittedName>
        <fullName evidence="2">Uncharacterized protein</fullName>
    </submittedName>
</protein>
<dbReference type="EMBL" id="FODS01000007">
    <property type="protein sequence ID" value="SEO59944.1"/>
    <property type="molecule type" value="Genomic_DNA"/>
</dbReference>
<evidence type="ECO:0000256" key="1">
    <source>
        <dbReference type="SAM" id="Phobius"/>
    </source>
</evidence>
<dbReference type="InterPro" id="IPR045519">
    <property type="entry name" value="DUF6476"/>
</dbReference>
<evidence type="ECO:0000313" key="3">
    <source>
        <dbReference type="Proteomes" id="UP000198893"/>
    </source>
</evidence>
<gene>
    <name evidence="2" type="ORF">SAMN04490248_107129</name>
</gene>
<name>A0A1H8R1D2_9RHOB</name>
<dbReference type="STRING" id="569882.SAMN04490248_107129"/>
<reference evidence="2 3" key="1">
    <citation type="submission" date="2016-10" db="EMBL/GenBank/DDBJ databases">
        <authorList>
            <person name="de Groot N.N."/>
        </authorList>
    </citation>
    <scope>NUCLEOTIDE SEQUENCE [LARGE SCALE GENOMIC DNA]</scope>
    <source>
        <strain evidence="2 3">DSM 27842</strain>
    </source>
</reference>
<organism evidence="2 3">
    <name type="scientific">Salinihabitans flavidus</name>
    <dbReference type="NCBI Taxonomy" id="569882"/>
    <lineage>
        <taxon>Bacteria</taxon>
        <taxon>Pseudomonadati</taxon>
        <taxon>Pseudomonadota</taxon>
        <taxon>Alphaproteobacteria</taxon>
        <taxon>Rhodobacterales</taxon>
        <taxon>Roseobacteraceae</taxon>
        <taxon>Salinihabitans</taxon>
    </lineage>
</organism>
<dbReference type="Pfam" id="PF20082">
    <property type="entry name" value="DUF6476"/>
    <property type="match status" value="1"/>
</dbReference>
<sequence>MTVLTATMIAGLLVIIALIVIRFSDRGPTLPEEIALPEGTTARAVTFGDGWYAVVTGDDRILIFDASSGKLRQSVTID</sequence>
<proteinExistence type="predicted"/>
<keyword evidence="3" id="KW-1185">Reference proteome</keyword>
<dbReference type="Proteomes" id="UP000198893">
    <property type="component" value="Unassembled WGS sequence"/>
</dbReference>
<dbReference type="AlphaFoldDB" id="A0A1H8R1D2"/>
<keyword evidence="1" id="KW-0812">Transmembrane</keyword>